<evidence type="ECO:0000259" key="7">
    <source>
        <dbReference type="PROSITE" id="PS50111"/>
    </source>
</evidence>
<dbReference type="PROSITE" id="PS50885">
    <property type="entry name" value="HAMP"/>
    <property type="match status" value="1"/>
</dbReference>
<dbReference type="InterPro" id="IPR003660">
    <property type="entry name" value="HAMP_dom"/>
</dbReference>
<feature type="domain" description="Methyl-accepting transducer" evidence="7">
    <location>
        <begin position="275"/>
        <end position="518"/>
    </location>
</feature>
<evidence type="ECO:0000256" key="3">
    <source>
        <dbReference type="ARBA" id="ARBA00023224"/>
    </source>
</evidence>
<keyword evidence="1 6" id="KW-0812">Transmembrane</keyword>
<dbReference type="Gene3D" id="1.10.287.950">
    <property type="entry name" value="Methyl-accepting chemotaxis protein"/>
    <property type="match status" value="1"/>
</dbReference>
<dbReference type="GO" id="GO:0007165">
    <property type="term" value="P:signal transduction"/>
    <property type="evidence" value="ECO:0007669"/>
    <property type="project" value="UniProtKB-KW"/>
</dbReference>
<evidence type="ECO:0000313" key="11">
    <source>
        <dbReference type="Proteomes" id="UP000552836"/>
    </source>
</evidence>
<dbReference type="Proteomes" id="UP000648663">
    <property type="component" value="Unassembled WGS sequence"/>
</dbReference>
<accession>A0A846LQ91</accession>
<dbReference type="InterPro" id="IPR024478">
    <property type="entry name" value="HlyB_4HB_MCP"/>
</dbReference>
<dbReference type="PANTHER" id="PTHR32089:SF112">
    <property type="entry name" value="LYSOZYME-LIKE PROTEIN-RELATED"/>
    <property type="match status" value="1"/>
</dbReference>
<keyword evidence="12" id="KW-1185">Reference proteome</keyword>
<gene>
    <name evidence="10" type="ORF">FB380_004129</name>
    <name evidence="9" type="ORF">GCM10011589_34420</name>
</gene>
<evidence type="ECO:0000313" key="10">
    <source>
        <dbReference type="EMBL" id="NIH69641.1"/>
    </source>
</evidence>
<feature type="transmembrane region" description="Helical" evidence="6">
    <location>
        <begin position="12"/>
        <end position="37"/>
    </location>
</feature>
<dbReference type="CDD" id="cd06225">
    <property type="entry name" value="HAMP"/>
    <property type="match status" value="1"/>
</dbReference>
<comment type="similarity">
    <text evidence="4">Belongs to the methyl-accepting chemotaxis (MCP) protein family.</text>
</comment>
<dbReference type="Proteomes" id="UP000552836">
    <property type="component" value="Unassembled WGS sequence"/>
</dbReference>
<evidence type="ECO:0000259" key="8">
    <source>
        <dbReference type="PROSITE" id="PS50885"/>
    </source>
</evidence>
<dbReference type="SMART" id="SM00283">
    <property type="entry name" value="MA"/>
    <property type="match status" value="1"/>
</dbReference>
<evidence type="ECO:0000256" key="5">
    <source>
        <dbReference type="PROSITE-ProRule" id="PRU00284"/>
    </source>
</evidence>
<keyword evidence="3 5" id="KW-0807">Transducer</keyword>
<feature type="domain" description="HAMP" evidence="8">
    <location>
        <begin position="218"/>
        <end position="270"/>
    </location>
</feature>
<evidence type="ECO:0000256" key="2">
    <source>
        <dbReference type="ARBA" id="ARBA00022989"/>
    </source>
</evidence>
<dbReference type="SMART" id="SM00304">
    <property type="entry name" value="HAMP"/>
    <property type="match status" value="1"/>
</dbReference>
<reference evidence="10 11" key="3">
    <citation type="submission" date="2020-02" db="EMBL/GenBank/DDBJ databases">
        <title>Sequencing the genomes of 1000 actinobacteria strains.</title>
        <authorList>
            <person name="Klenk H.-P."/>
        </authorList>
    </citation>
    <scope>NUCLEOTIDE SEQUENCE [LARGE SCALE GENOMIC DNA]</scope>
    <source>
        <strain evidence="10 11">DSM 45201</strain>
    </source>
</reference>
<dbReference type="EMBL" id="JAAMPA010000002">
    <property type="protein sequence ID" value="NIH69641.1"/>
    <property type="molecule type" value="Genomic_DNA"/>
</dbReference>
<feature type="transmembrane region" description="Helical" evidence="6">
    <location>
        <begin position="197"/>
        <end position="220"/>
    </location>
</feature>
<evidence type="ECO:0000313" key="9">
    <source>
        <dbReference type="EMBL" id="GGL75526.1"/>
    </source>
</evidence>
<dbReference type="PANTHER" id="PTHR32089">
    <property type="entry name" value="METHYL-ACCEPTING CHEMOTAXIS PROTEIN MCPB"/>
    <property type="match status" value="1"/>
</dbReference>
<dbReference type="EMBL" id="BMMI01000006">
    <property type="protein sequence ID" value="GGL75526.1"/>
    <property type="molecule type" value="Genomic_DNA"/>
</dbReference>
<evidence type="ECO:0000313" key="12">
    <source>
        <dbReference type="Proteomes" id="UP000648663"/>
    </source>
</evidence>
<sequence>MPATPFPSRTRWGITTKIVAAVGTAVLVAVLVGLLGLRSLGDTAAATTSMYEEELVGTAQVEEMRSAFFAVRLAGTNYAVATTTADRARYLESRQEAYVALDGAADRYLDTNPSTEGTALVQRVLAGITDYRGAMVGLDALADRSDLPGWSAARESTVTPIASAIIGDLDRLAEQRATNAAATAASATDEYRHTRTVLAVVAVLGSLAALTAGTLVARAITRGLRRVQATAQALAAGDLTRPANVSSRDEVGQTAAALDGALAELRTVMGSVAGSADAVAASSEELSASAAQISAAAEETAAQSEGVSSAAADVSRNVDTVAVGAEQMGASIREISSNAAEAVRVAASAVAEARATTGTIEALGTSSQEIGAVVRTITSIAEQTNLLALNATIEAARAGEAGRGFAVVADEVKDLARETARATEDIARRVEAIQGDTAGAVAAIGRISTVIASINDSQLTIASAVEEQTATTGEMSRSLQEAAGGTTEIAGNIGGVSAAAQSTIEALGQTRVSVDELARMAAGLRASVSRFTF</sequence>
<reference evidence="9" key="1">
    <citation type="journal article" date="2014" name="Int. J. Syst. Evol. Microbiol.">
        <title>Complete genome of a new Firmicutes species belonging to the dominant human colonic microbiota ('Ruminococcus bicirculans') reveals two chromosomes and a selective capacity to utilize plant glucans.</title>
        <authorList>
            <consortium name="NISC Comparative Sequencing Program"/>
            <person name="Wegmann U."/>
            <person name="Louis P."/>
            <person name="Goesmann A."/>
            <person name="Henrissat B."/>
            <person name="Duncan S.H."/>
            <person name="Flint H.J."/>
        </authorList>
    </citation>
    <scope>NUCLEOTIDE SEQUENCE</scope>
    <source>
        <strain evidence="9">CGMCC 4.5581</strain>
    </source>
</reference>
<evidence type="ECO:0000256" key="6">
    <source>
        <dbReference type="SAM" id="Phobius"/>
    </source>
</evidence>
<keyword evidence="2 6" id="KW-1133">Transmembrane helix</keyword>
<evidence type="ECO:0000256" key="1">
    <source>
        <dbReference type="ARBA" id="ARBA00022692"/>
    </source>
</evidence>
<dbReference type="RefSeq" id="WP_166757094.1">
    <property type="nucleotide sequence ID" value="NZ_BAABJU010000020.1"/>
</dbReference>
<evidence type="ECO:0000256" key="4">
    <source>
        <dbReference type="ARBA" id="ARBA00029447"/>
    </source>
</evidence>
<dbReference type="Pfam" id="PF00672">
    <property type="entry name" value="HAMP"/>
    <property type="match status" value="1"/>
</dbReference>
<dbReference type="Pfam" id="PF00015">
    <property type="entry name" value="MCPsignal"/>
    <property type="match status" value="1"/>
</dbReference>
<keyword evidence="6" id="KW-0472">Membrane</keyword>
<reference evidence="12" key="2">
    <citation type="journal article" date="2019" name="Int. J. Syst. Evol. Microbiol.">
        <title>The Global Catalogue of Microorganisms (GCM) 10K type strain sequencing project: providing services to taxonomists for standard genome sequencing and annotation.</title>
        <authorList>
            <consortium name="The Broad Institute Genomics Platform"/>
            <consortium name="The Broad Institute Genome Sequencing Center for Infectious Disease"/>
            <person name="Wu L."/>
            <person name="Ma J."/>
        </authorList>
    </citation>
    <scope>NUCLEOTIDE SEQUENCE [LARGE SCALE GENOMIC DNA]</scope>
    <source>
        <strain evidence="12">CGMCC 4.5581</strain>
    </source>
</reference>
<comment type="caution">
    <text evidence="10">The sequence shown here is derived from an EMBL/GenBank/DDBJ whole genome shotgun (WGS) entry which is preliminary data.</text>
</comment>
<dbReference type="PROSITE" id="PS50111">
    <property type="entry name" value="CHEMOTAXIS_TRANSDUC_2"/>
    <property type="match status" value="1"/>
</dbReference>
<dbReference type="SUPFAM" id="SSF58104">
    <property type="entry name" value="Methyl-accepting chemotaxis protein (MCP) signaling domain"/>
    <property type="match status" value="1"/>
</dbReference>
<dbReference type="GO" id="GO:0016020">
    <property type="term" value="C:membrane"/>
    <property type="evidence" value="ECO:0007669"/>
    <property type="project" value="InterPro"/>
</dbReference>
<protein>
    <submittedName>
        <fullName evidence="10">Methyl-accepting chemotaxis protein</fullName>
    </submittedName>
</protein>
<dbReference type="AlphaFoldDB" id="A0A846LQ91"/>
<dbReference type="InterPro" id="IPR004089">
    <property type="entry name" value="MCPsignal_dom"/>
</dbReference>
<dbReference type="Pfam" id="PF12729">
    <property type="entry name" value="4HB_MCP_1"/>
    <property type="match status" value="1"/>
</dbReference>
<proteinExistence type="inferred from homology"/>
<name>A0A846LQ91_9ACTN</name>
<reference evidence="9" key="4">
    <citation type="submission" date="2024-05" db="EMBL/GenBank/DDBJ databases">
        <authorList>
            <person name="Sun Q."/>
            <person name="Zhou Y."/>
        </authorList>
    </citation>
    <scope>NUCLEOTIDE SEQUENCE</scope>
    <source>
        <strain evidence="9">CGMCC 4.5581</strain>
    </source>
</reference>
<organism evidence="10 11">
    <name type="scientific">Modestobacter marinus</name>
    <dbReference type="NCBI Taxonomy" id="477641"/>
    <lineage>
        <taxon>Bacteria</taxon>
        <taxon>Bacillati</taxon>
        <taxon>Actinomycetota</taxon>
        <taxon>Actinomycetes</taxon>
        <taxon>Geodermatophilales</taxon>
        <taxon>Geodermatophilaceae</taxon>
        <taxon>Modestobacter</taxon>
    </lineage>
</organism>